<reference evidence="4" key="1">
    <citation type="submission" date="2023-03" db="EMBL/GenBank/DDBJ databases">
        <title>Amycolatopsis taiwanensis NBRC 103393.</title>
        <authorList>
            <person name="Ichikawa N."/>
            <person name="Sato H."/>
            <person name="Tonouchi N."/>
        </authorList>
    </citation>
    <scope>NUCLEOTIDE SEQUENCE</scope>
    <source>
        <strain evidence="4">NBRC 103393</strain>
    </source>
</reference>
<evidence type="ECO:0000259" key="3">
    <source>
        <dbReference type="PROSITE" id="PS00624"/>
    </source>
</evidence>
<dbReference type="GO" id="GO:0016614">
    <property type="term" value="F:oxidoreductase activity, acting on CH-OH group of donors"/>
    <property type="evidence" value="ECO:0007669"/>
    <property type="project" value="InterPro"/>
</dbReference>
<evidence type="ECO:0000313" key="4">
    <source>
        <dbReference type="EMBL" id="GLY65621.1"/>
    </source>
</evidence>
<dbReference type="PANTHER" id="PTHR11552:SF213">
    <property type="entry name" value="DEHYDROGENASE, PUTATIVE-RELATED"/>
    <property type="match status" value="1"/>
</dbReference>
<dbReference type="SUPFAM" id="SSF54373">
    <property type="entry name" value="FAD-linked reductases, C-terminal domain"/>
    <property type="match status" value="1"/>
</dbReference>
<comment type="similarity">
    <text evidence="1">Belongs to the GMC oxidoreductase family.</text>
</comment>
<evidence type="ECO:0000256" key="2">
    <source>
        <dbReference type="PIRSR" id="PIRSR000137-2"/>
    </source>
</evidence>
<protein>
    <submittedName>
        <fullName evidence="4">GMC oxidoreductase</fullName>
    </submittedName>
</protein>
<name>A0A9W6QX27_9PSEU</name>
<dbReference type="Gene3D" id="3.50.50.60">
    <property type="entry name" value="FAD/NAD(P)-binding domain"/>
    <property type="match status" value="1"/>
</dbReference>
<sequence>MVGSGAGGGPIAARLAEAGFEVLLLEAGGRETGPDYEVPAFHAFATENEDLRWDFYVRHWADDEQQQRDSKYLAAHDGVWYPRAASLGGCTAHNAMITWYPHDLDWEAIARATGDQSWRAIWMRRWFERLEHCTYRRRPLLTSKNPVLAEVLARLPLPNWLANRSRHGFDGWLGTSLAKPTDALRDPALVRLLLKAAEGALAAMLDRPLTGFETLRGCPDPNDWRVRRDACAGLWRIPLATARGRRSGPRELVEKVERLYPNKLTVRTGCLVTRVLFDRLGTVARGVEFARQPHAYGADPRAKRDVWPPPTEQVDVRGEVILAGGAFNTPQVLMLSGIGPRHELHRCGIDVRLDLPGVGANLQDHYEAGVVYELNRDFGAFDDCTFAPPGGSRYDRCFNDWTTGRGVYTSNGAVAALTARSRPELPVPDLFLYGLPANFHGYHPGYAAELERNRRHFTWTVLKAHTANRAGRVELVSNDPRVPPRVFFHYFEESEDATGEDLDGMVRGIELARDIMHRARTVVHKEIVPGAAVSGTDELRRFVRDEAWGHQACGTARMGVPSDPGAVVDSRFRVFGTRRLRVADASVFPHIPGFFLGTAVYMLAEKAADRILYDAPRYL</sequence>
<proteinExistence type="inferred from homology"/>
<feature type="domain" description="Glucose-methanol-choline oxidoreductase N-terminal" evidence="3">
    <location>
        <begin position="325"/>
        <end position="339"/>
    </location>
</feature>
<dbReference type="PANTHER" id="PTHR11552">
    <property type="entry name" value="GLUCOSE-METHANOL-CHOLINE GMC OXIDOREDUCTASE"/>
    <property type="match status" value="1"/>
</dbReference>
<dbReference type="Proteomes" id="UP001165136">
    <property type="component" value="Unassembled WGS sequence"/>
</dbReference>
<dbReference type="Gene3D" id="3.30.560.10">
    <property type="entry name" value="Glucose Oxidase, domain 3"/>
    <property type="match status" value="1"/>
</dbReference>
<dbReference type="EMBL" id="BSTI01000004">
    <property type="protein sequence ID" value="GLY65621.1"/>
    <property type="molecule type" value="Genomic_DNA"/>
</dbReference>
<keyword evidence="2" id="KW-0274">FAD</keyword>
<accession>A0A9W6QX27</accession>
<keyword evidence="5" id="KW-1185">Reference proteome</keyword>
<dbReference type="Pfam" id="PF05199">
    <property type="entry name" value="GMC_oxred_C"/>
    <property type="match status" value="1"/>
</dbReference>
<dbReference type="InterPro" id="IPR000172">
    <property type="entry name" value="GMC_OxRdtase_N"/>
</dbReference>
<dbReference type="InterPro" id="IPR036188">
    <property type="entry name" value="FAD/NAD-bd_sf"/>
</dbReference>
<comment type="caution">
    <text evidence="4">The sequence shown here is derived from an EMBL/GenBank/DDBJ whole genome shotgun (WGS) entry which is preliminary data.</text>
</comment>
<comment type="cofactor">
    <cofactor evidence="2">
        <name>FAD</name>
        <dbReference type="ChEBI" id="CHEBI:57692"/>
    </cofactor>
</comment>
<gene>
    <name evidence="4" type="ORF">Atai01_22400</name>
</gene>
<evidence type="ECO:0000256" key="1">
    <source>
        <dbReference type="ARBA" id="ARBA00010790"/>
    </source>
</evidence>
<feature type="binding site" evidence="2">
    <location>
        <position position="272"/>
    </location>
    <ligand>
        <name>FAD</name>
        <dbReference type="ChEBI" id="CHEBI:57692"/>
    </ligand>
</feature>
<keyword evidence="2" id="KW-0285">Flavoprotein</keyword>
<dbReference type="AlphaFoldDB" id="A0A9W6QX27"/>
<dbReference type="GO" id="GO:0050660">
    <property type="term" value="F:flavin adenine dinucleotide binding"/>
    <property type="evidence" value="ECO:0007669"/>
    <property type="project" value="InterPro"/>
</dbReference>
<dbReference type="PROSITE" id="PS00624">
    <property type="entry name" value="GMC_OXRED_2"/>
    <property type="match status" value="1"/>
</dbReference>
<dbReference type="SUPFAM" id="SSF51905">
    <property type="entry name" value="FAD/NAD(P)-binding domain"/>
    <property type="match status" value="1"/>
</dbReference>
<evidence type="ECO:0000313" key="5">
    <source>
        <dbReference type="Proteomes" id="UP001165136"/>
    </source>
</evidence>
<dbReference type="PIRSF" id="PIRSF000137">
    <property type="entry name" value="Alcohol_oxidase"/>
    <property type="match status" value="1"/>
</dbReference>
<organism evidence="4 5">
    <name type="scientific">Amycolatopsis taiwanensis</name>
    <dbReference type="NCBI Taxonomy" id="342230"/>
    <lineage>
        <taxon>Bacteria</taxon>
        <taxon>Bacillati</taxon>
        <taxon>Actinomycetota</taxon>
        <taxon>Actinomycetes</taxon>
        <taxon>Pseudonocardiales</taxon>
        <taxon>Pseudonocardiaceae</taxon>
        <taxon>Amycolatopsis</taxon>
    </lineage>
</organism>
<dbReference type="InterPro" id="IPR007867">
    <property type="entry name" value="GMC_OxRtase_C"/>
</dbReference>
<dbReference type="InterPro" id="IPR012132">
    <property type="entry name" value="GMC_OxRdtase"/>
</dbReference>
<dbReference type="Pfam" id="PF00732">
    <property type="entry name" value="GMC_oxred_N"/>
    <property type="match status" value="1"/>
</dbReference>